<evidence type="ECO:0000313" key="3">
    <source>
        <dbReference type="Proteomes" id="UP000198420"/>
    </source>
</evidence>
<name>A0A238XH54_9ACTN</name>
<dbReference type="EMBL" id="FZNP01000004">
    <property type="protein sequence ID" value="SNR57928.1"/>
    <property type="molecule type" value="Genomic_DNA"/>
</dbReference>
<evidence type="ECO:0000259" key="1">
    <source>
        <dbReference type="Pfam" id="PF13546"/>
    </source>
</evidence>
<dbReference type="GO" id="GO:0004519">
    <property type="term" value="F:endonuclease activity"/>
    <property type="evidence" value="ECO:0007669"/>
    <property type="project" value="UniProtKB-KW"/>
</dbReference>
<reference evidence="3" key="1">
    <citation type="submission" date="2017-06" db="EMBL/GenBank/DDBJ databases">
        <authorList>
            <person name="Varghese N."/>
            <person name="Submissions S."/>
        </authorList>
    </citation>
    <scope>NUCLEOTIDE SEQUENCE [LARGE SCALE GENOMIC DNA]</scope>
    <source>
        <strain evidence="3">DSM 44485</strain>
    </source>
</reference>
<keyword evidence="3" id="KW-1185">Reference proteome</keyword>
<gene>
    <name evidence="2" type="ORF">SAMN06265355_104323</name>
</gene>
<evidence type="ECO:0000313" key="2">
    <source>
        <dbReference type="EMBL" id="SNR57928.1"/>
    </source>
</evidence>
<dbReference type="Proteomes" id="UP000198420">
    <property type="component" value="Unassembled WGS sequence"/>
</dbReference>
<keyword evidence="2" id="KW-0255">Endonuclease</keyword>
<proteinExistence type="predicted"/>
<dbReference type="Pfam" id="PF13546">
    <property type="entry name" value="DDE_5"/>
    <property type="match status" value="1"/>
</dbReference>
<dbReference type="InterPro" id="IPR038721">
    <property type="entry name" value="IS701-like_DDE_dom"/>
</dbReference>
<sequence>MAGRFVGVEPRRQARAYVTGLLAPVERKNSWQLAEAAGDAAPDRMRRLLGNARWDVSGIRDDLREYVFEHLGPTRGC</sequence>
<keyword evidence="2" id="KW-0540">Nuclease</keyword>
<dbReference type="AlphaFoldDB" id="A0A238XH54"/>
<protein>
    <submittedName>
        <fullName evidence="2">DDE superfamily endonuclease</fullName>
    </submittedName>
</protein>
<organism evidence="2 3">
    <name type="scientific">Actinomadura mexicana</name>
    <dbReference type="NCBI Taxonomy" id="134959"/>
    <lineage>
        <taxon>Bacteria</taxon>
        <taxon>Bacillati</taxon>
        <taxon>Actinomycetota</taxon>
        <taxon>Actinomycetes</taxon>
        <taxon>Streptosporangiales</taxon>
        <taxon>Thermomonosporaceae</taxon>
        <taxon>Actinomadura</taxon>
    </lineage>
</organism>
<feature type="domain" description="Transposase IS701-like DDE" evidence="1">
    <location>
        <begin position="11"/>
        <end position="75"/>
    </location>
</feature>
<accession>A0A238XH54</accession>
<keyword evidence="2" id="KW-0378">Hydrolase</keyword>